<reference evidence="5 6" key="1">
    <citation type="journal article" date="2019" name="G3 (Bethesda)">
        <title>Sequencing of a Wild Apple (Malus baccata) Genome Unravels the Differences Between Cultivated and Wild Apple Species Regarding Disease Resistance and Cold Tolerance.</title>
        <authorList>
            <person name="Chen X."/>
        </authorList>
    </citation>
    <scope>NUCLEOTIDE SEQUENCE [LARGE SCALE GENOMIC DNA]</scope>
    <source>
        <strain evidence="6">cv. Shandingzi</strain>
        <tissue evidence="5">Leaves</tissue>
    </source>
</reference>
<dbReference type="PANTHER" id="PTHR32099:SF42">
    <property type="entry name" value="CYSTEINE-RICH RECEPTOR-LIKE PROTEIN KINASE 9-RELATED"/>
    <property type="match status" value="1"/>
</dbReference>
<keyword evidence="3" id="KW-0472">Membrane</keyword>
<evidence type="ECO:0000256" key="3">
    <source>
        <dbReference type="SAM" id="Phobius"/>
    </source>
</evidence>
<dbReference type="Gene3D" id="3.30.430.20">
    <property type="entry name" value="Gnk2 domain, C-X8-C-X2-C motif"/>
    <property type="match status" value="1"/>
</dbReference>
<accession>A0A540KAI9</accession>
<dbReference type="Pfam" id="PF01657">
    <property type="entry name" value="Stress-antifung"/>
    <property type="match status" value="1"/>
</dbReference>
<evidence type="ECO:0000256" key="1">
    <source>
        <dbReference type="ARBA" id="ARBA00022729"/>
    </source>
</evidence>
<keyword evidence="3" id="KW-0812">Transmembrane</keyword>
<dbReference type="InterPro" id="IPR038408">
    <property type="entry name" value="GNK2_sf"/>
</dbReference>
<feature type="transmembrane region" description="Helical" evidence="3">
    <location>
        <begin position="50"/>
        <end position="69"/>
    </location>
</feature>
<keyword evidence="6" id="KW-1185">Reference proteome</keyword>
<evidence type="ECO:0000313" key="5">
    <source>
        <dbReference type="EMBL" id="TQD71235.1"/>
    </source>
</evidence>
<comment type="caution">
    <text evidence="5">The sequence shown here is derived from an EMBL/GenBank/DDBJ whole genome shotgun (WGS) entry which is preliminary data.</text>
</comment>
<feature type="domain" description="Gnk2-homologous" evidence="4">
    <location>
        <begin position="1"/>
        <end position="53"/>
    </location>
</feature>
<sequence length="73" mass="8472">MFGLAHCTPDLSTLDCNHCLNSGLEVINNSFYGKDSVRFVKPSCNLRYEAYLFFDPAIGLSLYLLWRLLKFRY</sequence>
<dbReference type="PROSITE" id="PS51473">
    <property type="entry name" value="GNK2"/>
    <property type="match status" value="1"/>
</dbReference>
<dbReference type="AlphaFoldDB" id="A0A540KAI9"/>
<dbReference type="Proteomes" id="UP000315295">
    <property type="component" value="Unassembled WGS sequence"/>
</dbReference>
<organism evidence="5 6">
    <name type="scientific">Malus baccata</name>
    <name type="common">Siberian crab apple</name>
    <name type="synonym">Pyrus baccata</name>
    <dbReference type="NCBI Taxonomy" id="106549"/>
    <lineage>
        <taxon>Eukaryota</taxon>
        <taxon>Viridiplantae</taxon>
        <taxon>Streptophyta</taxon>
        <taxon>Embryophyta</taxon>
        <taxon>Tracheophyta</taxon>
        <taxon>Spermatophyta</taxon>
        <taxon>Magnoliopsida</taxon>
        <taxon>eudicotyledons</taxon>
        <taxon>Gunneridae</taxon>
        <taxon>Pentapetalae</taxon>
        <taxon>rosids</taxon>
        <taxon>fabids</taxon>
        <taxon>Rosales</taxon>
        <taxon>Rosaceae</taxon>
        <taxon>Amygdaloideae</taxon>
        <taxon>Maleae</taxon>
        <taxon>Malus</taxon>
    </lineage>
</organism>
<gene>
    <name evidence="5" type="ORF">C1H46_043226</name>
</gene>
<evidence type="ECO:0000259" key="4">
    <source>
        <dbReference type="PROSITE" id="PS51473"/>
    </source>
</evidence>
<name>A0A540KAI9_MALBA</name>
<keyword evidence="2" id="KW-0677">Repeat</keyword>
<dbReference type="InterPro" id="IPR002902">
    <property type="entry name" value="GNK2"/>
</dbReference>
<proteinExistence type="predicted"/>
<evidence type="ECO:0000313" key="6">
    <source>
        <dbReference type="Proteomes" id="UP000315295"/>
    </source>
</evidence>
<keyword evidence="3" id="KW-1133">Transmembrane helix</keyword>
<dbReference type="STRING" id="106549.A0A540KAI9"/>
<keyword evidence="1" id="KW-0732">Signal</keyword>
<evidence type="ECO:0000256" key="2">
    <source>
        <dbReference type="ARBA" id="ARBA00022737"/>
    </source>
</evidence>
<protein>
    <recommendedName>
        <fullName evidence="4">Gnk2-homologous domain-containing protein</fullName>
    </recommendedName>
</protein>
<dbReference type="PANTHER" id="PTHR32099">
    <property type="entry name" value="CYSTEINE-RICH REPEAT SECRETORY PROTEIN"/>
    <property type="match status" value="1"/>
</dbReference>
<dbReference type="EMBL" id="VIEB01001591">
    <property type="protein sequence ID" value="TQD71235.1"/>
    <property type="molecule type" value="Genomic_DNA"/>
</dbReference>
<dbReference type="CDD" id="cd23509">
    <property type="entry name" value="Gnk2-like"/>
    <property type="match status" value="1"/>
</dbReference>